<protein>
    <submittedName>
        <fullName evidence="3">Tricarboxylate transport protein TctC</fullName>
    </submittedName>
</protein>
<dbReference type="Gene3D" id="3.40.190.10">
    <property type="entry name" value="Periplasmic binding protein-like II"/>
    <property type="match status" value="1"/>
</dbReference>
<sequence>MMNYRKLAGVAALSLLSSLAAAQSFPEREVSGVIQWGPGGATDVAVRGMAAQAEQALGKKLVLQNKAGGVGVIGANFVLQQPSDGYTLLMGAENPALYKVMGLADFDYNAFYPVNIISRGNVLLVANKDKSWNSFKDLLTDVQANPGKIKMYTAGIGTVPFTSSAMIASLTKFPVNPVPFDGDGPGITAMLGGHVDFGFIAAGAVQEHIKAGRLKVLGVLDSKPYMDIPPMTEALPDLKKYVPWGSFFGVFAKKDIPDEAKQKLAAAFKTAVDTPEYRAMMESRGNVMLNISGDEAKQFIDRWQSVTAWVYQDAGVAKKNPAELGIPKP</sequence>
<keyword evidence="2" id="KW-0732">Signal</keyword>
<dbReference type="EMBL" id="CP014646">
    <property type="protein sequence ID" value="AMO38482.1"/>
    <property type="molecule type" value="Genomic_DNA"/>
</dbReference>
<dbReference type="RefSeq" id="WP_004260050.1">
    <property type="nucleotide sequence ID" value="NZ_CP014646.1"/>
</dbReference>
<dbReference type="PANTHER" id="PTHR42928">
    <property type="entry name" value="TRICARBOXYLATE-BINDING PROTEIN"/>
    <property type="match status" value="1"/>
</dbReference>
<dbReference type="STRING" id="1134435.AC731_016960"/>
<evidence type="ECO:0000313" key="4">
    <source>
        <dbReference type="Proteomes" id="UP000036902"/>
    </source>
</evidence>
<feature type="chain" id="PRO_5007274874" evidence="2">
    <location>
        <begin position="23"/>
        <end position="329"/>
    </location>
</feature>
<organism evidence="3 4">
    <name type="scientific">Thauera humireducens</name>
    <dbReference type="NCBI Taxonomy" id="1134435"/>
    <lineage>
        <taxon>Bacteria</taxon>
        <taxon>Pseudomonadati</taxon>
        <taxon>Pseudomonadota</taxon>
        <taxon>Betaproteobacteria</taxon>
        <taxon>Rhodocyclales</taxon>
        <taxon>Zoogloeaceae</taxon>
        <taxon>Thauera</taxon>
    </lineage>
</organism>
<accession>A0A127K985</accession>
<dbReference type="Proteomes" id="UP000036902">
    <property type="component" value="Chromosome"/>
</dbReference>
<feature type="signal peptide" evidence="2">
    <location>
        <begin position="1"/>
        <end position="22"/>
    </location>
</feature>
<dbReference type="Pfam" id="PF03401">
    <property type="entry name" value="TctC"/>
    <property type="match status" value="1"/>
</dbReference>
<comment type="similarity">
    <text evidence="1">Belongs to the UPF0065 (bug) family.</text>
</comment>
<dbReference type="PANTHER" id="PTHR42928:SF5">
    <property type="entry name" value="BLR1237 PROTEIN"/>
    <property type="match status" value="1"/>
</dbReference>
<reference evidence="4" key="1">
    <citation type="submission" date="2016-03" db="EMBL/GenBank/DDBJ databases">
        <authorList>
            <person name="Ma C."/>
            <person name="Zhou S."/>
            <person name="Yang G."/>
        </authorList>
    </citation>
    <scope>NUCLEOTIDE SEQUENCE [LARGE SCALE GENOMIC DNA]</scope>
    <source>
        <strain evidence="4">SgZ-1</strain>
    </source>
</reference>
<gene>
    <name evidence="3" type="ORF">AC731_016960</name>
</gene>
<keyword evidence="4" id="KW-1185">Reference proteome</keyword>
<proteinExistence type="inferred from homology"/>
<dbReference type="CDD" id="cd07012">
    <property type="entry name" value="PBP2_Bug_TTT"/>
    <property type="match status" value="1"/>
</dbReference>
<dbReference type="Gene3D" id="3.40.190.150">
    <property type="entry name" value="Bordetella uptake gene, domain 1"/>
    <property type="match status" value="1"/>
</dbReference>
<dbReference type="SUPFAM" id="SSF53850">
    <property type="entry name" value="Periplasmic binding protein-like II"/>
    <property type="match status" value="1"/>
</dbReference>
<evidence type="ECO:0000256" key="2">
    <source>
        <dbReference type="SAM" id="SignalP"/>
    </source>
</evidence>
<dbReference type="InterPro" id="IPR005064">
    <property type="entry name" value="BUG"/>
</dbReference>
<name>A0A127K985_9RHOO</name>
<dbReference type="AlphaFoldDB" id="A0A127K985"/>
<dbReference type="InterPro" id="IPR042100">
    <property type="entry name" value="Bug_dom1"/>
</dbReference>
<dbReference type="KEGG" id="thu:AC731_016960"/>
<dbReference type="PIRSF" id="PIRSF017082">
    <property type="entry name" value="YflP"/>
    <property type="match status" value="1"/>
</dbReference>
<evidence type="ECO:0000256" key="1">
    <source>
        <dbReference type="ARBA" id="ARBA00006987"/>
    </source>
</evidence>
<evidence type="ECO:0000313" key="3">
    <source>
        <dbReference type="EMBL" id="AMO38482.1"/>
    </source>
</evidence>